<accession>A0A1E4SSG1</accession>
<sequence>MVPGGSEANCLTLTPRYYSGPSRWTRHHQLSPISSTPHVTPLANSLVAWVIVLVMATAPNPFQRVLSPAPHVKCSSQHILAGAARAEKPLGPRTTTQQPSPATRRDTSRQPLPPEGLIPRQPCQHPHACRNRQNLVEYPQPLYICLYLWLCSGTHPWLWPYRASNVFSQSQAQITTIC</sequence>
<dbReference type="Proteomes" id="UP000094285">
    <property type="component" value="Unassembled WGS sequence"/>
</dbReference>
<evidence type="ECO:0000313" key="2">
    <source>
        <dbReference type="EMBL" id="ODV82435.1"/>
    </source>
</evidence>
<gene>
    <name evidence="2" type="ORF">CANTADRAFT_145712</name>
</gene>
<proteinExistence type="predicted"/>
<organism evidence="2 3">
    <name type="scientific">Suhomyces tanzawaensis NRRL Y-17324</name>
    <dbReference type="NCBI Taxonomy" id="984487"/>
    <lineage>
        <taxon>Eukaryota</taxon>
        <taxon>Fungi</taxon>
        <taxon>Dikarya</taxon>
        <taxon>Ascomycota</taxon>
        <taxon>Saccharomycotina</taxon>
        <taxon>Pichiomycetes</taxon>
        <taxon>Debaryomycetaceae</taxon>
        <taxon>Suhomyces</taxon>
    </lineage>
</organism>
<protein>
    <submittedName>
        <fullName evidence="2">Uncharacterized protein</fullName>
    </submittedName>
</protein>
<name>A0A1E4SSG1_9ASCO</name>
<evidence type="ECO:0000256" key="1">
    <source>
        <dbReference type="SAM" id="MobiDB-lite"/>
    </source>
</evidence>
<dbReference type="EMBL" id="KV453909">
    <property type="protein sequence ID" value="ODV82435.1"/>
    <property type="molecule type" value="Genomic_DNA"/>
</dbReference>
<feature type="region of interest" description="Disordered" evidence="1">
    <location>
        <begin position="85"/>
        <end position="123"/>
    </location>
</feature>
<reference evidence="3" key="1">
    <citation type="submission" date="2016-05" db="EMBL/GenBank/DDBJ databases">
        <title>Comparative genomics of biotechnologically important yeasts.</title>
        <authorList>
            <consortium name="DOE Joint Genome Institute"/>
            <person name="Riley R."/>
            <person name="Haridas S."/>
            <person name="Wolfe K.H."/>
            <person name="Lopes M.R."/>
            <person name="Hittinger C.T."/>
            <person name="Goker M."/>
            <person name="Salamov A."/>
            <person name="Wisecaver J."/>
            <person name="Long T.M."/>
            <person name="Aerts A.L."/>
            <person name="Barry K."/>
            <person name="Choi C."/>
            <person name="Clum A."/>
            <person name="Coughlan A.Y."/>
            <person name="Deshpande S."/>
            <person name="Douglass A.P."/>
            <person name="Hanson S.J."/>
            <person name="Klenk H.-P."/>
            <person name="Labutti K."/>
            <person name="Lapidus A."/>
            <person name="Lindquist E."/>
            <person name="Lipzen A."/>
            <person name="Meier-Kolthoff J.P."/>
            <person name="Ohm R.A."/>
            <person name="Otillar R.P."/>
            <person name="Pangilinan J."/>
            <person name="Peng Y."/>
            <person name="Rokas A."/>
            <person name="Rosa C.A."/>
            <person name="Scheuner C."/>
            <person name="Sibirny A.A."/>
            <person name="Slot J.C."/>
            <person name="Stielow J.B."/>
            <person name="Sun H."/>
            <person name="Kurtzman C.P."/>
            <person name="Blackwell M."/>
            <person name="Grigoriev I.V."/>
            <person name="Jeffries T.W."/>
        </authorList>
    </citation>
    <scope>NUCLEOTIDE SEQUENCE [LARGE SCALE GENOMIC DNA]</scope>
    <source>
        <strain evidence="3">NRRL Y-17324</strain>
    </source>
</reference>
<evidence type="ECO:0000313" key="3">
    <source>
        <dbReference type="Proteomes" id="UP000094285"/>
    </source>
</evidence>
<dbReference type="AlphaFoldDB" id="A0A1E4SSG1"/>
<dbReference type="GeneID" id="30980445"/>
<dbReference type="RefSeq" id="XP_020067557.1">
    <property type="nucleotide sequence ID" value="XM_020206308.1"/>
</dbReference>
<keyword evidence="3" id="KW-1185">Reference proteome</keyword>